<proteinExistence type="predicted"/>
<protein>
    <submittedName>
        <fullName evidence="1">Uncharacterized protein</fullName>
    </submittedName>
</protein>
<name>A0ABQ2IR60_9PSEU</name>
<sequence>MSPAPKVRKQQFNCHCEWRTPLPHGHAERPDMGRAQVAKIPAHVYLGQNGGTAPAPAVDIALGNQATRVTENAS</sequence>
<accession>A0ABQ2IR60</accession>
<reference evidence="2" key="1">
    <citation type="journal article" date="2019" name="Int. J. Syst. Evol. Microbiol.">
        <title>The Global Catalogue of Microorganisms (GCM) 10K type strain sequencing project: providing services to taxonomists for standard genome sequencing and annotation.</title>
        <authorList>
            <consortium name="The Broad Institute Genomics Platform"/>
            <consortium name="The Broad Institute Genome Sequencing Center for Infectious Disease"/>
            <person name="Wu L."/>
            <person name="Ma J."/>
        </authorList>
    </citation>
    <scope>NUCLEOTIDE SEQUENCE [LARGE SCALE GENOMIC DNA]</scope>
    <source>
        <strain evidence="2">CGMCC 4.7319</strain>
    </source>
</reference>
<dbReference type="Proteomes" id="UP000597656">
    <property type="component" value="Unassembled WGS sequence"/>
</dbReference>
<comment type="caution">
    <text evidence="1">The sequence shown here is derived from an EMBL/GenBank/DDBJ whole genome shotgun (WGS) entry which is preliminary data.</text>
</comment>
<gene>
    <name evidence="1" type="ORF">GCM10011609_80730</name>
</gene>
<keyword evidence="2" id="KW-1185">Reference proteome</keyword>
<evidence type="ECO:0000313" key="1">
    <source>
        <dbReference type="EMBL" id="GGN26015.1"/>
    </source>
</evidence>
<dbReference type="EMBL" id="BMNC01000022">
    <property type="protein sequence ID" value="GGN26015.1"/>
    <property type="molecule type" value="Genomic_DNA"/>
</dbReference>
<evidence type="ECO:0000313" key="2">
    <source>
        <dbReference type="Proteomes" id="UP000597656"/>
    </source>
</evidence>
<organism evidence="1 2">
    <name type="scientific">Lentzea pudingi</name>
    <dbReference type="NCBI Taxonomy" id="1789439"/>
    <lineage>
        <taxon>Bacteria</taxon>
        <taxon>Bacillati</taxon>
        <taxon>Actinomycetota</taxon>
        <taxon>Actinomycetes</taxon>
        <taxon>Pseudonocardiales</taxon>
        <taxon>Pseudonocardiaceae</taxon>
        <taxon>Lentzea</taxon>
    </lineage>
</organism>